<dbReference type="EMBL" id="FQYP01000005">
    <property type="protein sequence ID" value="SHJ06677.1"/>
    <property type="molecule type" value="Genomic_DNA"/>
</dbReference>
<dbReference type="InterPro" id="IPR025345">
    <property type="entry name" value="DUF4249"/>
</dbReference>
<keyword evidence="2" id="KW-1185">Reference proteome</keyword>
<evidence type="ECO:0000313" key="1">
    <source>
        <dbReference type="EMBL" id="SHJ06677.1"/>
    </source>
</evidence>
<accession>A0A1M6G9Z2</accession>
<evidence type="ECO:0008006" key="3">
    <source>
        <dbReference type="Google" id="ProtNLM"/>
    </source>
</evidence>
<dbReference type="AlphaFoldDB" id="A0A1M6G9Z2"/>
<evidence type="ECO:0000313" key="2">
    <source>
        <dbReference type="Proteomes" id="UP000184432"/>
    </source>
</evidence>
<name>A0A1M6G9Z2_9FLAO</name>
<dbReference type="Pfam" id="PF14054">
    <property type="entry name" value="DUF4249"/>
    <property type="match status" value="1"/>
</dbReference>
<dbReference type="RefSeq" id="WP_170864597.1">
    <property type="nucleotide sequence ID" value="NZ_FQYP01000005.1"/>
</dbReference>
<gene>
    <name evidence="1" type="ORF">SAMN04488508_105153</name>
</gene>
<proteinExistence type="predicted"/>
<dbReference type="STRING" id="570521.SAMN04488508_105153"/>
<organism evidence="1 2">
    <name type="scientific">Aquimarina spongiae</name>
    <dbReference type="NCBI Taxonomy" id="570521"/>
    <lineage>
        <taxon>Bacteria</taxon>
        <taxon>Pseudomonadati</taxon>
        <taxon>Bacteroidota</taxon>
        <taxon>Flavobacteriia</taxon>
        <taxon>Flavobacteriales</taxon>
        <taxon>Flavobacteriaceae</taxon>
        <taxon>Aquimarina</taxon>
    </lineage>
</organism>
<sequence length="395" mass="44434">MISRKYTYRLLILTGIVQVSGGCVEEFEFGTQNFEDILVVESTITNELKSQKVSISRTFRLENEGPVPEQNARVSILDNQGTTYTFVEENPGVYLSSSTFTAESGRSYQLQITTQDEKSYASQFVTLPQVTQIDNIKAERVINDQGVAGVGILVDSFDPTGNANFYRYEFEETYQIIPPFFSCIQLAIISNDPPVIDIAPRTREERVCYRTDISNSIILNTTGTLAESNVKDFVVRFIPPDDAVLRNRYSILVKQFVQSAEAYEFYETLSNFSDSESLFTQIQPGFIEGNVQSVDNPDESVLGFFEAASVSTARVFVNLKDVLPGVFRPDFQVRCALLNQRGVTDNEIREIIRLVEGGFRLFTFDATTNVYSLATPICTDCNVLGTNVRPDFWED</sequence>
<dbReference type="Proteomes" id="UP000184432">
    <property type="component" value="Unassembled WGS sequence"/>
</dbReference>
<protein>
    <recommendedName>
        <fullName evidence="3">DUF4249 domain-containing protein</fullName>
    </recommendedName>
</protein>
<dbReference type="PROSITE" id="PS51257">
    <property type="entry name" value="PROKAR_LIPOPROTEIN"/>
    <property type="match status" value="1"/>
</dbReference>
<reference evidence="2" key="1">
    <citation type="submission" date="2016-11" db="EMBL/GenBank/DDBJ databases">
        <authorList>
            <person name="Varghese N."/>
            <person name="Submissions S."/>
        </authorList>
    </citation>
    <scope>NUCLEOTIDE SEQUENCE [LARGE SCALE GENOMIC DNA]</scope>
    <source>
        <strain evidence="2">DSM 22623</strain>
    </source>
</reference>